<dbReference type="Pfam" id="PF13304">
    <property type="entry name" value="AAA_21"/>
    <property type="match status" value="1"/>
</dbReference>
<reference evidence="3" key="2">
    <citation type="submission" date="2020-09" db="EMBL/GenBank/DDBJ databases">
        <authorList>
            <person name="Sun Q."/>
            <person name="Ohkuma M."/>
        </authorList>
    </citation>
    <scope>NUCLEOTIDE SEQUENCE</scope>
    <source>
        <strain evidence="3">JCM 5016</strain>
    </source>
</reference>
<sequence>MGPNGAGKSNVLKVFDFLADIIRTDLQPALDTRGGFDEVAFWGGNRPPTFLRIQLKATWTTNSTLNAPDEYSLTIRRRSLRYKRTGEPMAYTLSREESFAFKRRQGRGRRITISGEEARILDVRAGQSEDSGSFGIRRLSSGLSTLPRLGPSDGGDEVKETVEESEADRPRHPLGPTTRPSPFRLRQAAARRQISGDHLRSWCRQGSGGCSDHGAGTTNGGPGADQTPDSVVASDRNQAP</sequence>
<dbReference type="InterPro" id="IPR003959">
    <property type="entry name" value="ATPase_AAA_core"/>
</dbReference>
<proteinExistence type="predicted"/>
<feature type="compositionally biased region" description="Gly residues" evidence="1">
    <location>
        <begin position="206"/>
        <end position="223"/>
    </location>
</feature>
<evidence type="ECO:0000313" key="4">
    <source>
        <dbReference type="Proteomes" id="UP000623010"/>
    </source>
</evidence>
<reference evidence="3" key="1">
    <citation type="journal article" date="2014" name="Int. J. Syst. Evol. Microbiol.">
        <title>Complete genome sequence of Corynebacterium casei LMG S-19264T (=DSM 44701T), isolated from a smear-ripened cheese.</title>
        <authorList>
            <consortium name="US DOE Joint Genome Institute (JGI-PGF)"/>
            <person name="Walter F."/>
            <person name="Albersmeier A."/>
            <person name="Kalinowski J."/>
            <person name="Ruckert C."/>
        </authorList>
    </citation>
    <scope>NUCLEOTIDE SEQUENCE</scope>
    <source>
        <strain evidence="3">JCM 5016</strain>
    </source>
</reference>
<dbReference type="AlphaFoldDB" id="A0A918QQW9"/>
<feature type="region of interest" description="Disordered" evidence="1">
    <location>
        <begin position="126"/>
        <end position="240"/>
    </location>
</feature>
<evidence type="ECO:0000259" key="2">
    <source>
        <dbReference type="Pfam" id="PF13304"/>
    </source>
</evidence>
<accession>A0A918QQW9</accession>
<evidence type="ECO:0000313" key="3">
    <source>
        <dbReference type="EMBL" id="GGZ67802.1"/>
    </source>
</evidence>
<dbReference type="EMBL" id="BMWH01000001">
    <property type="protein sequence ID" value="GGZ67802.1"/>
    <property type="molecule type" value="Genomic_DNA"/>
</dbReference>
<comment type="caution">
    <text evidence="3">The sequence shown here is derived from an EMBL/GenBank/DDBJ whole genome shotgun (WGS) entry which is preliminary data.</text>
</comment>
<protein>
    <recommendedName>
        <fullName evidence="2">ATPase AAA-type core domain-containing protein</fullName>
    </recommendedName>
</protein>
<feature type="compositionally biased region" description="Basic and acidic residues" evidence="1">
    <location>
        <begin position="156"/>
        <end position="171"/>
    </location>
</feature>
<dbReference type="GO" id="GO:0005524">
    <property type="term" value="F:ATP binding"/>
    <property type="evidence" value="ECO:0007669"/>
    <property type="project" value="InterPro"/>
</dbReference>
<keyword evidence="4" id="KW-1185">Reference proteome</keyword>
<organism evidence="3 4">
    <name type="scientific">Streptomyces echinoruber</name>
    <dbReference type="NCBI Taxonomy" id="68898"/>
    <lineage>
        <taxon>Bacteria</taxon>
        <taxon>Bacillati</taxon>
        <taxon>Actinomycetota</taxon>
        <taxon>Actinomycetes</taxon>
        <taxon>Kitasatosporales</taxon>
        <taxon>Streptomycetaceae</taxon>
        <taxon>Streptomyces</taxon>
    </lineage>
</organism>
<name>A0A918QQW9_9ACTN</name>
<dbReference type="GO" id="GO:0016887">
    <property type="term" value="F:ATP hydrolysis activity"/>
    <property type="evidence" value="ECO:0007669"/>
    <property type="project" value="InterPro"/>
</dbReference>
<dbReference type="Proteomes" id="UP000623010">
    <property type="component" value="Unassembled WGS sequence"/>
</dbReference>
<gene>
    <name evidence="3" type="ORF">GCM10010389_01230</name>
</gene>
<feature type="domain" description="ATPase AAA-type core" evidence="2">
    <location>
        <begin position="2"/>
        <end position="124"/>
    </location>
</feature>
<evidence type="ECO:0000256" key="1">
    <source>
        <dbReference type="SAM" id="MobiDB-lite"/>
    </source>
</evidence>